<accession>B9TG28</accession>
<evidence type="ECO:0000313" key="4">
    <source>
        <dbReference type="Proteomes" id="UP000008311"/>
    </source>
</evidence>
<dbReference type="InterPro" id="IPR054612">
    <property type="entry name" value="Phage_capsid-like_C"/>
</dbReference>
<dbReference type="Proteomes" id="UP000008311">
    <property type="component" value="Unassembled WGS sequence"/>
</dbReference>
<dbReference type="Gene3D" id="3.30.2320.10">
    <property type="entry name" value="hypothetical protein PF0899 domain"/>
    <property type="match status" value="1"/>
</dbReference>
<comment type="subcellular location">
    <subcellularLocation>
        <location evidence="1">Virion</location>
    </subcellularLocation>
</comment>
<proteinExistence type="predicted"/>
<evidence type="ECO:0000259" key="2">
    <source>
        <dbReference type="Pfam" id="PF05065"/>
    </source>
</evidence>
<dbReference type="EMBL" id="EQ980316">
    <property type="protein sequence ID" value="EEF25188.1"/>
    <property type="molecule type" value="Genomic_DNA"/>
</dbReference>
<organism evidence="3 4">
    <name type="scientific">Ricinus communis</name>
    <name type="common">Castor bean</name>
    <dbReference type="NCBI Taxonomy" id="3988"/>
    <lineage>
        <taxon>Eukaryota</taxon>
        <taxon>Viridiplantae</taxon>
        <taxon>Streptophyta</taxon>
        <taxon>Embryophyta</taxon>
        <taxon>Tracheophyta</taxon>
        <taxon>Spermatophyta</taxon>
        <taxon>Magnoliopsida</taxon>
        <taxon>eudicotyledons</taxon>
        <taxon>Gunneridae</taxon>
        <taxon>Pentapetalae</taxon>
        <taxon>rosids</taxon>
        <taxon>fabids</taxon>
        <taxon>Malpighiales</taxon>
        <taxon>Euphorbiaceae</taxon>
        <taxon>Acalyphoideae</taxon>
        <taxon>Acalypheae</taxon>
        <taxon>Ricinus</taxon>
    </lineage>
</organism>
<sequence length="190" mass="20518">NEIEPEFARQEAIAFLSGNGTNKPFGILTYVTGAANAAKHPWSAITVVNSGAAGALTGDGIISIIYDLPKAHSANAKFFMNRQTQSKARLLKDGQNNYLWQPSFQAGQPATLAGEAVVDTPDMPNVAADNIAALYGDMRETYLVIDRIGIRVLRDPYTNKPFVMFYVTKRVGGGVKNPQSMRALKIAANT</sequence>
<dbReference type="SUPFAM" id="SSF56563">
    <property type="entry name" value="Major capsid protein gp5"/>
    <property type="match status" value="1"/>
</dbReference>
<feature type="domain" description="Phage capsid-like C-terminal" evidence="2">
    <location>
        <begin position="2"/>
        <end position="185"/>
    </location>
</feature>
<reference evidence="4" key="1">
    <citation type="journal article" date="2010" name="Nat. Biotechnol.">
        <title>Draft genome sequence of the oilseed species Ricinus communis.</title>
        <authorList>
            <person name="Chan A.P."/>
            <person name="Crabtree J."/>
            <person name="Zhao Q."/>
            <person name="Lorenzi H."/>
            <person name="Orvis J."/>
            <person name="Puiu D."/>
            <person name="Melake-Berhan A."/>
            <person name="Jones K.M."/>
            <person name="Redman J."/>
            <person name="Chen G."/>
            <person name="Cahoon E.B."/>
            <person name="Gedil M."/>
            <person name="Stanke M."/>
            <person name="Haas B.J."/>
            <person name="Wortman J.R."/>
            <person name="Fraser-Liggett C.M."/>
            <person name="Ravel J."/>
            <person name="Rabinowicz P.D."/>
        </authorList>
    </citation>
    <scope>NUCLEOTIDE SEQUENCE [LARGE SCALE GENOMIC DNA]</scope>
    <source>
        <strain evidence="4">cv. Hale</strain>
    </source>
</reference>
<dbReference type="NCBIfam" id="TIGR01554">
    <property type="entry name" value="major_cap_HK97"/>
    <property type="match status" value="1"/>
</dbReference>
<evidence type="ECO:0000313" key="3">
    <source>
        <dbReference type="EMBL" id="EEF25188.1"/>
    </source>
</evidence>
<dbReference type="InterPro" id="IPR024455">
    <property type="entry name" value="Phage_capsid"/>
</dbReference>
<dbReference type="AlphaFoldDB" id="B9TG28"/>
<feature type="non-terminal residue" evidence="3">
    <location>
        <position position="1"/>
    </location>
</feature>
<protein>
    <recommendedName>
        <fullName evidence="2">Phage capsid-like C-terminal domain-containing protein</fullName>
    </recommendedName>
</protein>
<dbReference type="Pfam" id="PF05065">
    <property type="entry name" value="Phage_capsid"/>
    <property type="match status" value="1"/>
</dbReference>
<dbReference type="InParanoid" id="B9TG28"/>
<name>B9TG28_RICCO</name>
<gene>
    <name evidence="3" type="ORF">RCOM_1904570</name>
</gene>
<keyword evidence="4" id="KW-1185">Reference proteome</keyword>
<evidence type="ECO:0000256" key="1">
    <source>
        <dbReference type="ARBA" id="ARBA00004328"/>
    </source>
</evidence>